<dbReference type="Pfam" id="PF26079">
    <property type="entry name" value="Baseplate_J_C"/>
    <property type="match status" value="1"/>
</dbReference>
<comment type="caution">
    <text evidence="3">The sequence shown here is derived from an EMBL/GenBank/DDBJ whole genome shotgun (WGS) entry which is preliminary data.</text>
</comment>
<dbReference type="Pfam" id="PF04865">
    <property type="entry name" value="Baseplate_J"/>
    <property type="match status" value="1"/>
</dbReference>
<evidence type="ECO:0000313" key="3">
    <source>
        <dbReference type="EMBL" id="OQD58690.1"/>
    </source>
</evidence>
<organism evidence="3 4">
    <name type="scientific">Methanobrevibacter arboriphilus JCM 13429 = DSM 1125</name>
    <dbReference type="NCBI Taxonomy" id="1300164"/>
    <lineage>
        <taxon>Archaea</taxon>
        <taxon>Methanobacteriati</taxon>
        <taxon>Methanobacteriota</taxon>
        <taxon>Methanomada group</taxon>
        <taxon>Methanobacteria</taxon>
        <taxon>Methanobacteriales</taxon>
        <taxon>Methanobacteriaceae</taxon>
        <taxon>Methanobrevibacter</taxon>
    </lineage>
</organism>
<dbReference type="PANTHER" id="PTHR37829">
    <property type="entry name" value="PHAGE-LIKE ELEMENT PBSX PROTEIN XKDT"/>
    <property type="match status" value="1"/>
</dbReference>
<proteinExistence type="predicted"/>
<dbReference type="OrthoDB" id="204546at2157"/>
<protein>
    <submittedName>
        <fullName evidence="3">Phage Mu protein Gp47-like protein</fullName>
    </submittedName>
</protein>
<gene>
    <name evidence="3" type="ORF">MBBAR_10c00310</name>
</gene>
<dbReference type="InterPro" id="IPR006949">
    <property type="entry name" value="Barrel_Baseplate_J-like"/>
</dbReference>
<evidence type="ECO:0000313" key="4">
    <source>
        <dbReference type="Proteomes" id="UP000191661"/>
    </source>
</evidence>
<name>A0A1V6N1U3_METAZ</name>
<accession>A0A1V6N1U3</accession>
<dbReference type="PANTHER" id="PTHR37829:SF3">
    <property type="entry name" value="PROTEIN JAYE-RELATED"/>
    <property type="match status" value="1"/>
</dbReference>
<keyword evidence="4" id="KW-1185">Reference proteome</keyword>
<dbReference type="Proteomes" id="UP000191661">
    <property type="component" value="Unassembled WGS sequence"/>
</dbReference>
<evidence type="ECO:0000259" key="2">
    <source>
        <dbReference type="Pfam" id="PF26079"/>
    </source>
</evidence>
<dbReference type="RefSeq" id="WP_080460391.1">
    <property type="nucleotide sequence ID" value="NZ_JXMW01000010.1"/>
</dbReference>
<dbReference type="EMBL" id="JXMW01000010">
    <property type="protein sequence ID" value="OQD58690.1"/>
    <property type="molecule type" value="Genomic_DNA"/>
</dbReference>
<feature type="domain" description="Baseplate protein J-like barrel" evidence="1">
    <location>
        <begin position="117"/>
        <end position="193"/>
    </location>
</feature>
<dbReference type="InterPro" id="IPR058530">
    <property type="entry name" value="Baseplate_J-like_C"/>
</dbReference>
<feature type="domain" description="Baseplate J-like C-terminal" evidence="2">
    <location>
        <begin position="291"/>
        <end position="383"/>
    </location>
</feature>
<reference evidence="3 4" key="1">
    <citation type="submission" date="2014-12" db="EMBL/GenBank/DDBJ databases">
        <title>Genome sequence of Methanobrevibacter arboriphilicus DH1, DSM1125.</title>
        <authorList>
            <person name="Poehlein A."/>
            <person name="Thauer R.K."/>
            <person name="Seedorf H."/>
            <person name="Daniel R."/>
        </authorList>
    </citation>
    <scope>NUCLEOTIDE SEQUENCE [LARGE SCALE GENOMIC DNA]</scope>
    <source>
        <strain evidence="3 4">DH1</strain>
    </source>
</reference>
<sequence>MILMADEFETITNQVISKEDIRDTKINAFKDRYEEGKCPINDFEEGRVARTIVDSDTDDSFEIRYLIDHFARMDFPQFAEGGFLDKCGERVKCPRKPPMNSKGQLKFFFRDGESKNYDILIPMATMISTDDDEGFEVETIIDVILPAGQSEILVLAESIEDGSEYNISAGKLTILNTEIDDLEVINPEAFTGGEDAEDDEPYRERILNSGEGLLEGSEPWFRAMAESYPRVHDAAIFVKEEGHYNIEIIINSLEKPTPDSLIDDLMNFFYQDSMKKVRLNPFVKKAETITVNISCVLDIDSNFDPTSVINNVKNDIIAHVYGGTTSKGVKLKGKYIEEELLRVQLYSLISNVDGIINYDLNLPAEDVSVSADEVIVLGNLEVIERN</sequence>
<evidence type="ECO:0000259" key="1">
    <source>
        <dbReference type="Pfam" id="PF04865"/>
    </source>
</evidence>
<dbReference type="AlphaFoldDB" id="A0A1V6N1U3"/>
<dbReference type="InterPro" id="IPR052399">
    <property type="entry name" value="Phage_Baseplate_Assmbl_Protein"/>
</dbReference>